<evidence type="ECO:0000313" key="7">
    <source>
        <dbReference type="EMBL" id="TCC44030.1"/>
    </source>
</evidence>
<dbReference type="InterPro" id="IPR002052">
    <property type="entry name" value="DNA_methylase_N6_adenine_CS"/>
</dbReference>
<dbReference type="GO" id="GO:0006304">
    <property type="term" value="P:DNA modification"/>
    <property type="evidence" value="ECO:0007669"/>
    <property type="project" value="InterPro"/>
</dbReference>
<dbReference type="SUPFAM" id="SSF53335">
    <property type="entry name" value="S-adenosyl-L-methionine-dependent methyltransferases"/>
    <property type="match status" value="1"/>
</dbReference>
<dbReference type="InterPro" id="IPR029063">
    <property type="entry name" value="SAM-dependent_MTases_sf"/>
</dbReference>
<dbReference type="PANTHER" id="PTHR33841:SF1">
    <property type="entry name" value="DNA METHYLTRANSFERASE A"/>
    <property type="match status" value="1"/>
</dbReference>
<comment type="catalytic activity">
    <reaction evidence="5">
        <text>a 2'-deoxyadenosine in DNA + S-adenosyl-L-methionine = an N(6)-methyl-2'-deoxyadenosine in DNA + S-adenosyl-L-homocysteine + H(+)</text>
        <dbReference type="Rhea" id="RHEA:15197"/>
        <dbReference type="Rhea" id="RHEA-COMP:12418"/>
        <dbReference type="Rhea" id="RHEA-COMP:12419"/>
        <dbReference type="ChEBI" id="CHEBI:15378"/>
        <dbReference type="ChEBI" id="CHEBI:57856"/>
        <dbReference type="ChEBI" id="CHEBI:59789"/>
        <dbReference type="ChEBI" id="CHEBI:90615"/>
        <dbReference type="ChEBI" id="CHEBI:90616"/>
        <dbReference type="EC" id="2.1.1.72"/>
    </reaction>
</comment>
<reference evidence="7 8" key="1">
    <citation type="submission" date="2019-02" db="EMBL/GenBank/DDBJ databases">
        <title>Kribbella capetownensis sp. nov. and Kribbella speibonae sp. nov., isolated from soil.</title>
        <authorList>
            <person name="Curtis S.M."/>
            <person name="Norton I."/>
            <person name="Everest G.J."/>
            <person name="Meyers P.R."/>
        </authorList>
    </citation>
    <scope>NUCLEOTIDE SEQUENCE [LARGE SCALE GENOMIC DNA]</scope>
    <source>
        <strain evidence="7 8">YM53</strain>
    </source>
</reference>
<dbReference type="Pfam" id="PF07669">
    <property type="entry name" value="Eco57I"/>
    <property type="match status" value="1"/>
</dbReference>
<evidence type="ECO:0000259" key="6">
    <source>
        <dbReference type="Pfam" id="PF07669"/>
    </source>
</evidence>
<dbReference type="RefSeq" id="WP_131518514.1">
    <property type="nucleotide sequence ID" value="NZ_SJKD01000011.1"/>
</dbReference>
<keyword evidence="8" id="KW-1185">Reference proteome</keyword>
<keyword evidence="2 7" id="KW-0489">Methyltransferase</keyword>
<dbReference type="GO" id="GO:0009007">
    <property type="term" value="F:site-specific DNA-methyltransferase (adenine-specific) activity"/>
    <property type="evidence" value="ECO:0007669"/>
    <property type="project" value="UniProtKB-EC"/>
</dbReference>
<dbReference type="NCBIfam" id="NF033452">
    <property type="entry name" value="BREX_1_MTaseX"/>
    <property type="match status" value="1"/>
</dbReference>
<proteinExistence type="predicted"/>
<dbReference type="InterPro" id="IPR050953">
    <property type="entry name" value="N4_N6_ade-DNA_methylase"/>
</dbReference>
<organism evidence="7 8">
    <name type="scientific">Kribbella capetownensis</name>
    <dbReference type="NCBI Taxonomy" id="1572659"/>
    <lineage>
        <taxon>Bacteria</taxon>
        <taxon>Bacillati</taxon>
        <taxon>Actinomycetota</taxon>
        <taxon>Actinomycetes</taxon>
        <taxon>Propionibacteriales</taxon>
        <taxon>Kribbellaceae</taxon>
        <taxon>Kribbella</taxon>
    </lineage>
</organism>
<dbReference type="GO" id="GO:0003676">
    <property type="term" value="F:nucleic acid binding"/>
    <property type="evidence" value="ECO:0007669"/>
    <property type="project" value="InterPro"/>
</dbReference>
<dbReference type="Proteomes" id="UP000293342">
    <property type="component" value="Unassembled WGS sequence"/>
</dbReference>
<comment type="caution">
    <text evidence="7">The sequence shown here is derived from an EMBL/GenBank/DDBJ whole genome shotgun (WGS) entry which is preliminary data.</text>
</comment>
<dbReference type="OrthoDB" id="4280289at2"/>
<keyword evidence="4" id="KW-0949">S-adenosyl-L-methionine</keyword>
<dbReference type="InterPro" id="IPR011639">
    <property type="entry name" value="MethylTrfase_TaqI-like_dom"/>
</dbReference>
<evidence type="ECO:0000313" key="8">
    <source>
        <dbReference type="Proteomes" id="UP000293342"/>
    </source>
</evidence>
<accession>A0A4R0JDN8</accession>
<gene>
    <name evidence="7" type="primary">pglX</name>
    <name evidence="7" type="ORF">E0H75_37815</name>
</gene>
<dbReference type="Gene3D" id="3.40.50.150">
    <property type="entry name" value="Vaccinia Virus protein VP39"/>
    <property type="match status" value="1"/>
</dbReference>
<name>A0A4R0JDN8_9ACTN</name>
<keyword evidence="3 7" id="KW-0808">Transferase</keyword>
<dbReference type="GO" id="GO:0032259">
    <property type="term" value="P:methylation"/>
    <property type="evidence" value="ECO:0007669"/>
    <property type="project" value="UniProtKB-KW"/>
</dbReference>
<dbReference type="PANTHER" id="PTHR33841">
    <property type="entry name" value="DNA METHYLTRANSFERASE YEEA-RELATED"/>
    <property type="match status" value="1"/>
</dbReference>
<evidence type="ECO:0000256" key="4">
    <source>
        <dbReference type="ARBA" id="ARBA00022691"/>
    </source>
</evidence>
<dbReference type="PROSITE" id="PS00092">
    <property type="entry name" value="N6_MTASE"/>
    <property type="match status" value="1"/>
</dbReference>
<evidence type="ECO:0000256" key="5">
    <source>
        <dbReference type="ARBA" id="ARBA00047942"/>
    </source>
</evidence>
<dbReference type="EC" id="2.1.1.72" evidence="1"/>
<sequence length="1152" mass="127649">METAPLKSFATWARTSLIREVTARIAVVLAPASPERVEQRKAVEALEKAVRAAGGGDMGKAAVADRVAYTWFNRIIALRFMDANGYTGFGVVSPQAGIETGQPEILAAAKRGTIDTAVVGGKTRETVTALLNGTRRSDDAQGEAYALLLADYCRYWNRAMPFMFEREGDFTELLIPANLLADDSVPSRAVNVLTSDACQDIEVIGWLYQFYISERKDEIFAGFKKNKKAGADEIPAATQLFTPHWIVCYLIENSLGRLWMLNRPSSRLVDQMQYYIAPVDEETDFLKIGSPEELKVVDPACGSGHMLTYAFDLLYAIYEEEGYTPAEIPSLILTNNLYGVEIDPRAGALAAFALTMKARARQRTFFNKKVEPNVCILDPIRFAPGEIDLLLTRGGDKHAESEFWNQFEHADTLGSLIQPNPELVARLELHVAQLDDGGDMLLADVLSWAKRVVQQAGYLSGDYSVVVANPPYMGSKNMGALLANFAMEQYRDSKADLFAMFITRCRTLAGNHGLVGMITMQSWMFLQSFKNLRKEIVHHREICNLAHLGSGAFDTIGGDVVSTCAFVLSAARRGRATFIRLTGGVDEATKRQLFLDSLQANSSTRYDVDLQSIEGIPGAPICYWLGAPLIEAFSSNKALGDIAPVCQGLATADSSRFVRAWVEVAASSIGFSMSSREEAQATGRRWFPENKGGPSRRWYGNQWHVIDWLNDGAELFALRPKSVIRNPQHYFKPSVSWSAVGASDAFRYYPRGFIFDNAGMSVITPSDDEAMYLLGCLNSSVISEIVAALAPTLNLNAGTVADLPIPMPARSEIVELARRAVSIARDEWVATETSWEFAASPFVSKGRSPVELRARASEIQEGQRRNVADLDDIECRIDRQVAEAFGLAGAAGQIPKHEVSAESRVRPTADLANDLVSYAVGCMFGRYSLDEPGLILADQGATVQDYRAKAPSPTFAPDKDNVVPIVDGDWFEDDIVARFRQFLRVSFGEQHFEENLRFVTESLGVKDIRDYFVKSFYKDHVQRYKKRPIYWLFSSPKGSFNALIYMHRYTPSTVSTVLNEYLREFRAKLSSSLQQQDRLAAGGGTPRQQAAAQKEADRLRKVLLELEEYEHDVLYPLASRQLAIDLDDGVKANYPKFGAALKKIPGLEASDE</sequence>
<evidence type="ECO:0000256" key="1">
    <source>
        <dbReference type="ARBA" id="ARBA00011900"/>
    </source>
</evidence>
<feature type="domain" description="Type II methyltransferase M.TaqI-like" evidence="6">
    <location>
        <begin position="335"/>
        <end position="549"/>
    </location>
</feature>
<dbReference type="AlphaFoldDB" id="A0A4R0JDN8"/>
<dbReference type="InterPro" id="IPR047939">
    <property type="entry name" value="BREX_1_PglX"/>
</dbReference>
<dbReference type="EMBL" id="SJKD01000011">
    <property type="protein sequence ID" value="TCC44030.1"/>
    <property type="molecule type" value="Genomic_DNA"/>
</dbReference>
<evidence type="ECO:0000256" key="2">
    <source>
        <dbReference type="ARBA" id="ARBA00022603"/>
    </source>
</evidence>
<dbReference type="PRINTS" id="PR00507">
    <property type="entry name" value="N12N6MTFRASE"/>
</dbReference>
<protein>
    <recommendedName>
        <fullName evidence="1">site-specific DNA-methyltransferase (adenine-specific)</fullName>
        <ecNumber evidence="1">2.1.1.72</ecNumber>
    </recommendedName>
</protein>
<evidence type="ECO:0000256" key="3">
    <source>
        <dbReference type="ARBA" id="ARBA00022679"/>
    </source>
</evidence>